<feature type="compositionally biased region" description="Basic and acidic residues" evidence="1">
    <location>
        <begin position="504"/>
        <end position="515"/>
    </location>
</feature>
<dbReference type="EMBL" id="JARKIE010000114">
    <property type="protein sequence ID" value="KAJ7681802.1"/>
    <property type="molecule type" value="Genomic_DNA"/>
</dbReference>
<gene>
    <name evidence="2" type="ORF">B0H17DRAFT_1138232</name>
</gene>
<reference evidence="2" key="1">
    <citation type="submission" date="2023-03" db="EMBL/GenBank/DDBJ databases">
        <title>Massive genome expansion in bonnet fungi (Mycena s.s.) driven by repeated elements and novel gene families across ecological guilds.</title>
        <authorList>
            <consortium name="Lawrence Berkeley National Laboratory"/>
            <person name="Harder C.B."/>
            <person name="Miyauchi S."/>
            <person name="Viragh M."/>
            <person name="Kuo A."/>
            <person name="Thoen E."/>
            <person name="Andreopoulos B."/>
            <person name="Lu D."/>
            <person name="Skrede I."/>
            <person name="Drula E."/>
            <person name="Henrissat B."/>
            <person name="Morin E."/>
            <person name="Kohler A."/>
            <person name="Barry K."/>
            <person name="LaButti K."/>
            <person name="Morin E."/>
            <person name="Salamov A."/>
            <person name="Lipzen A."/>
            <person name="Mereny Z."/>
            <person name="Hegedus B."/>
            <person name="Baldrian P."/>
            <person name="Stursova M."/>
            <person name="Weitz H."/>
            <person name="Taylor A."/>
            <person name="Grigoriev I.V."/>
            <person name="Nagy L.G."/>
            <person name="Martin F."/>
            <person name="Kauserud H."/>
        </authorList>
    </citation>
    <scope>NUCLEOTIDE SEQUENCE</scope>
    <source>
        <strain evidence="2">CBHHK067</strain>
    </source>
</reference>
<keyword evidence="3" id="KW-1185">Reference proteome</keyword>
<feature type="region of interest" description="Disordered" evidence="1">
    <location>
        <begin position="894"/>
        <end position="917"/>
    </location>
</feature>
<dbReference type="AlphaFoldDB" id="A0AAD7D7I2"/>
<feature type="region of interest" description="Disordered" evidence="1">
    <location>
        <begin position="296"/>
        <end position="315"/>
    </location>
</feature>
<feature type="region of interest" description="Disordered" evidence="1">
    <location>
        <begin position="504"/>
        <end position="531"/>
    </location>
</feature>
<evidence type="ECO:0000256" key="1">
    <source>
        <dbReference type="SAM" id="MobiDB-lite"/>
    </source>
</evidence>
<sequence length="1115" mass="120926">MSNHQLEWIWSRYTTSPDPASSMQSLHRTCSTLIKHVLQPSHIVLAHGGFTLHPDLAVPLADAVTAMDRVLQLAARYHGLPHAPSIGVQELQILTVTTGMHRASQNKIVLVWVTILDCLAAAMREMKNLRLDNELNPFRRTWSSRIPQNILTLPISLRAKLPKNLLESFDIPVVPREVDVPRLCPEVQAPKILSSVCAFPIAGTTAPVQAILREVDVPRPCLKAPARTDTTSAQIAIETPVQLHCVHEPSAVKMGTPELARATAVVLEAIRTHLMGEAMEGAAESMRARDVQRLTKDRSLSSHLRPAVSSPACAHHRDCRPSVKALVAAIEARERMPEQQPTVTDVAVNRLNPRRSVSPAPVTASAVRTIDKARLEGSYCVSVSDQEDRGRPSSAPPTPALTNEGAVELGGLSRSSPALDVSFAAMRTRRLSSMSPAPAVVKNEAVEHGGLRESRQRSGLPFLAIRVSPGSASTGDNHLAIQSPAPALANVTAVKLGGLQRAISDSETHTSENLRGKGSPTPSSSIPAPGLFEDEDQVELGGLDEMGGALAESTSFPQKSKPLTMRKDDGTSSHSTTLKARASRFRVVKGLVLCDPGIRSKSRPRYHAMGVGDIRPLRGILKTCAPAFVKSKIAVELGGLEYSHEPRAIPHLKTRTSDEHSRTSKYDLLVLRGSTLPSSTASPASTLVSDEAAVELGGPLPLQNKRLANAQAASVLTANAHTSFVSQSHSPPVFHLAQATGALVSANMWISWIAYPEHPLFGDVAPDMGWEREGIGTCTAFDLAGTGLTSGSFAWSHMATATCPRRRLASERLEAPDTSYEFSSQDFPLFLSNFQLLLEILGLIHLSETCGLQMEHLQCVAGLIAPHADAAAFTDLPAAFGVIWTGSRAAVHSESEAGTGEEALGDTRQRPQVQTRPEDVQEVDKKIFLFTRPQEPSSRRGAFACRWKDHGLAGVLEGVHWLCFAGSMQQVGFFLPSVRDMAMLTSAKPYRGHHRDRPHEDFCFCLRHAAALPPPHKPSGEVAFGFPLPRDTFLPPQSRGRPIQHHGSQTLRIVHLRSRYHFSCVHKPSGDATFASQCALRCKTSRHVLRIQSQRRRDHVQVSGPVLTAFLSTGR</sequence>
<feature type="region of interest" description="Disordered" evidence="1">
    <location>
        <begin position="552"/>
        <end position="578"/>
    </location>
</feature>
<organism evidence="2 3">
    <name type="scientific">Mycena rosella</name>
    <name type="common">Pink bonnet</name>
    <name type="synonym">Agaricus rosellus</name>
    <dbReference type="NCBI Taxonomy" id="1033263"/>
    <lineage>
        <taxon>Eukaryota</taxon>
        <taxon>Fungi</taxon>
        <taxon>Dikarya</taxon>
        <taxon>Basidiomycota</taxon>
        <taxon>Agaricomycotina</taxon>
        <taxon>Agaricomycetes</taxon>
        <taxon>Agaricomycetidae</taxon>
        <taxon>Agaricales</taxon>
        <taxon>Marasmiineae</taxon>
        <taxon>Mycenaceae</taxon>
        <taxon>Mycena</taxon>
    </lineage>
</organism>
<accession>A0AAD7D7I2</accession>
<feature type="region of interest" description="Disordered" evidence="1">
    <location>
        <begin position="381"/>
        <end position="404"/>
    </location>
</feature>
<proteinExistence type="predicted"/>
<protein>
    <submittedName>
        <fullName evidence="2">Uncharacterized protein</fullName>
    </submittedName>
</protein>
<evidence type="ECO:0000313" key="2">
    <source>
        <dbReference type="EMBL" id="KAJ7681802.1"/>
    </source>
</evidence>
<comment type="caution">
    <text evidence="2">The sequence shown here is derived from an EMBL/GenBank/DDBJ whole genome shotgun (WGS) entry which is preliminary data.</text>
</comment>
<evidence type="ECO:0000313" key="3">
    <source>
        <dbReference type="Proteomes" id="UP001221757"/>
    </source>
</evidence>
<dbReference type="Proteomes" id="UP001221757">
    <property type="component" value="Unassembled WGS sequence"/>
</dbReference>
<name>A0AAD7D7I2_MYCRO</name>